<name>A0A6C2D294_9RHOO</name>
<gene>
    <name evidence="1" type="ORF">ETQ85_07685</name>
</gene>
<evidence type="ECO:0000313" key="1">
    <source>
        <dbReference type="EMBL" id="TYC59903.1"/>
    </source>
</evidence>
<comment type="caution">
    <text evidence="1">The sequence shown here is derived from an EMBL/GenBank/DDBJ whole genome shotgun (WGS) entry which is preliminary data.</text>
</comment>
<dbReference type="RefSeq" id="WP_148578460.1">
    <property type="nucleotide sequence ID" value="NZ_SDKK01000006.1"/>
</dbReference>
<proteinExistence type="predicted"/>
<dbReference type="EMBL" id="SDKK01000006">
    <property type="protein sequence ID" value="TYC59903.1"/>
    <property type="molecule type" value="Genomic_DNA"/>
</dbReference>
<keyword evidence="2" id="KW-1185">Reference proteome</keyword>
<reference evidence="1 2" key="1">
    <citation type="submission" date="2019-01" db="EMBL/GenBank/DDBJ databases">
        <title>Zoogloea oleivorans genome sequencing and assembly.</title>
        <authorList>
            <person name="Tancsics A."/>
            <person name="Farkas M."/>
            <person name="Kriszt B."/>
            <person name="Maroti G."/>
            <person name="Horvath B."/>
        </authorList>
    </citation>
    <scope>NUCLEOTIDE SEQUENCE [LARGE SCALE GENOMIC DNA]</scope>
    <source>
        <strain evidence="1 2">Buc</strain>
    </source>
</reference>
<organism evidence="1 2">
    <name type="scientific">Zoogloea oleivorans</name>
    <dbReference type="NCBI Taxonomy" id="1552750"/>
    <lineage>
        <taxon>Bacteria</taxon>
        <taxon>Pseudomonadati</taxon>
        <taxon>Pseudomonadota</taxon>
        <taxon>Betaproteobacteria</taxon>
        <taxon>Rhodocyclales</taxon>
        <taxon>Zoogloeaceae</taxon>
        <taxon>Zoogloea</taxon>
    </lineage>
</organism>
<sequence>MHTTLSQVVRMSKGEMHAFHDANQCPDDDRLHRYYFLLRQKHRKSGRKTPVLNTLCAFGPYRSPYAASFIQISARALGLLEPDGVA</sequence>
<dbReference type="Proteomes" id="UP000389128">
    <property type="component" value="Unassembled WGS sequence"/>
</dbReference>
<accession>A0A6C2D294</accession>
<evidence type="ECO:0000313" key="2">
    <source>
        <dbReference type="Proteomes" id="UP000389128"/>
    </source>
</evidence>
<dbReference type="AlphaFoldDB" id="A0A6C2D294"/>
<protein>
    <submittedName>
        <fullName evidence="1">Uncharacterized protein</fullName>
    </submittedName>
</protein>